<evidence type="ECO:0000313" key="3">
    <source>
        <dbReference type="EMBL" id="MBD1372695.1"/>
    </source>
</evidence>
<evidence type="ECO:0000256" key="1">
    <source>
        <dbReference type="SAM" id="Phobius"/>
    </source>
</evidence>
<sequence>MTIKWYWILLIFSLIAAIPFIIYWPSASQFDARNPDGETRQAAIILGAALWDKKPSPALKERCDLAYQLYKEKKVSHLVLSGGLGNNGITEAQGMRDYLLEKGVKEEDLLLEEHSSNTKQNLKYTASLLSEHKLDRVYLVTHDYHMNRALTYASQAGIKAAPAPVHSTVLFMPYHKARECLAWVKLNLLKK</sequence>
<dbReference type="InterPro" id="IPR014729">
    <property type="entry name" value="Rossmann-like_a/b/a_fold"/>
</dbReference>
<dbReference type="EMBL" id="JACXAH010000013">
    <property type="protein sequence ID" value="MBD1372695.1"/>
    <property type="molecule type" value="Genomic_DNA"/>
</dbReference>
<name>A0A926NC66_9BACL</name>
<organism evidence="3 4">
    <name type="scientific">Polycladospora coralii</name>
    <dbReference type="NCBI Taxonomy" id="2771432"/>
    <lineage>
        <taxon>Bacteria</taxon>
        <taxon>Bacillati</taxon>
        <taxon>Bacillota</taxon>
        <taxon>Bacilli</taxon>
        <taxon>Bacillales</taxon>
        <taxon>Thermoactinomycetaceae</taxon>
        <taxon>Polycladospora</taxon>
    </lineage>
</organism>
<keyword evidence="1" id="KW-0472">Membrane</keyword>
<proteinExistence type="predicted"/>
<protein>
    <submittedName>
        <fullName evidence="3">YdcF family protein</fullName>
    </submittedName>
</protein>
<dbReference type="RefSeq" id="WP_191140350.1">
    <property type="nucleotide sequence ID" value="NZ_JACXAG020000005.1"/>
</dbReference>
<dbReference type="Gene3D" id="3.40.50.620">
    <property type="entry name" value="HUPs"/>
    <property type="match status" value="1"/>
</dbReference>
<dbReference type="InterPro" id="IPR051599">
    <property type="entry name" value="Cell_Envelope_Assoc"/>
</dbReference>
<dbReference type="PANTHER" id="PTHR30336:SF20">
    <property type="entry name" value="DUF218 DOMAIN-CONTAINING PROTEIN"/>
    <property type="match status" value="1"/>
</dbReference>
<reference evidence="3" key="1">
    <citation type="submission" date="2020-09" db="EMBL/GenBank/DDBJ databases">
        <title>A novel bacterium of genus Hazenella, isolated from South China Sea.</title>
        <authorList>
            <person name="Huang H."/>
            <person name="Mo K."/>
            <person name="Hu Y."/>
        </authorList>
    </citation>
    <scope>NUCLEOTIDE SEQUENCE</scope>
    <source>
        <strain evidence="3">IB182357</strain>
    </source>
</reference>
<keyword evidence="1" id="KW-0812">Transmembrane</keyword>
<keyword evidence="4" id="KW-1185">Reference proteome</keyword>
<evidence type="ECO:0000259" key="2">
    <source>
        <dbReference type="Pfam" id="PF02698"/>
    </source>
</evidence>
<evidence type="ECO:0000313" key="4">
    <source>
        <dbReference type="Proteomes" id="UP000661691"/>
    </source>
</evidence>
<dbReference type="Proteomes" id="UP000661691">
    <property type="component" value="Unassembled WGS sequence"/>
</dbReference>
<dbReference type="GO" id="GO:0005886">
    <property type="term" value="C:plasma membrane"/>
    <property type="evidence" value="ECO:0007669"/>
    <property type="project" value="TreeGrafter"/>
</dbReference>
<keyword evidence="1" id="KW-1133">Transmembrane helix</keyword>
<dbReference type="InterPro" id="IPR003848">
    <property type="entry name" value="DUF218"/>
</dbReference>
<gene>
    <name evidence="3" type="ORF">IC620_10040</name>
</gene>
<dbReference type="Pfam" id="PF02698">
    <property type="entry name" value="DUF218"/>
    <property type="match status" value="1"/>
</dbReference>
<dbReference type="AlphaFoldDB" id="A0A926NC66"/>
<comment type="caution">
    <text evidence="3">The sequence shown here is derived from an EMBL/GenBank/DDBJ whole genome shotgun (WGS) entry which is preliminary data.</text>
</comment>
<accession>A0A926NC66</accession>
<dbReference type="PANTHER" id="PTHR30336">
    <property type="entry name" value="INNER MEMBRANE PROTEIN, PROBABLE PERMEASE"/>
    <property type="match status" value="1"/>
</dbReference>
<dbReference type="CDD" id="cd06259">
    <property type="entry name" value="YdcF-like"/>
    <property type="match status" value="1"/>
</dbReference>
<feature type="domain" description="DUF218" evidence="2">
    <location>
        <begin position="41"/>
        <end position="173"/>
    </location>
</feature>
<feature type="transmembrane region" description="Helical" evidence="1">
    <location>
        <begin position="6"/>
        <end position="24"/>
    </location>
</feature>